<evidence type="ECO:0000256" key="4">
    <source>
        <dbReference type="SAM" id="Phobius"/>
    </source>
</evidence>
<keyword evidence="2 4" id="KW-1133">Transmembrane helix</keyword>
<dbReference type="InterPro" id="IPR036259">
    <property type="entry name" value="MFS_trans_sf"/>
</dbReference>
<evidence type="ECO:0000259" key="5">
    <source>
        <dbReference type="PROSITE" id="PS50850"/>
    </source>
</evidence>
<dbReference type="Pfam" id="PF07690">
    <property type="entry name" value="MFS_1"/>
    <property type="match status" value="1"/>
</dbReference>
<dbReference type="InterPro" id="IPR050327">
    <property type="entry name" value="Proton-linked_MCT"/>
</dbReference>
<dbReference type="EMBL" id="BMZA01000012">
    <property type="protein sequence ID" value="GGZ11284.1"/>
    <property type="molecule type" value="Genomic_DNA"/>
</dbReference>
<dbReference type="Proteomes" id="UP000648075">
    <property type="component" value="Unassembled WGS sequence"/>
</dbReference>
<feature type="transmembrane region" description="Helical" evidence="4">
    <location>
        <begin position="363"/>
        <end position="386"/>
    </location>
</feature>
<comment type="caution">
    <text evidence="6">The sequence shown here is derived from an EMBL/GenBank/DDBJ whole genome shotgun (WGS) entry which is preliminary data.</text>
</comment>
<dbReference type="RefSeq" id="WP_229814189.1">
    <property type="nucleotide sequence ID" value="NZ_BMZA01000012.1"/>
</dbReference>
<feature type="transmembrane region" description="Helical" evidence="4">
    <location>
        <begin position="239"/>
        <end position="265"/>
    </location>
</feature>
<dbReference type="SUPFAM" id="SSF103473">
    <property type="entry name" value="MFS general substrate transporter"/>
    <property type="match status" value="1"/>
</dbReference>
<dbReference type="Gene3D" id="1.20.1250.20">
    <property type="entry name" value="MFS general substrate transporter like domains"/>
    <property type="match status" value="1"/>
</dbReference>
<reference evidence="6" key="1">
    <citation type="journal article" date="2014" name="Int. J. Syst. Evol. Microbiol.">
        <title>Complete genome sequence of Corynebacterium casei LMG S-19264T (=DSM 44701T), isolated from a smear-ripened cheese.</title>
        <authorList>
            <consortium name="US DOE Joint Genome Institute (JGI-PGF)"/>
            <person name="Walter F."/>
            <person name="Albersmeier A."/>
            <person name="Kalinowski J."/>
            <person name="Ruckert C."/>
        </authorList>
    </citation>
    <scope>NUCLEOTIDE SEQUENCE</scope>
    <source>
        <strain evidence="6">KCTC 32255</strain>
    </source>
</reference>
<feature type="transmembrane region" description="Helical" evidence="4">
    <location>
        <begin position="299"/>
        <end position="321"/>
    </location>
</feature>
<keyword evidence="1 4" id="KW-0812">Transmembrane</keyword>
<protein>
    <submittedName>
        <fullName evidence="6">MFS transporter</fullName>
    </submittedName>
</protein>
<feature type="transmembrane region" description="Helical" evidence="4">
    <location>
        <begin position="392"/>
        <end position="413"/>
    </location>
</feature>
<proteinExistence type="predicted"/>
<sequence length="423" mass="44006">MEEQVIDTGEALGQSQASEGHLADIVREWKVAWRPGVAAWIGGALGYSVWASMASLFVQPLQDAFGWSRGDIALAGNAGLVSAFAAPMLGRLVDRLGVRPVLLTGLVLTSICYGLFTLMSGSLWVYYALYLAFILCGTTTTGITYSRIVIGAFHKTRGSALAIVRSGLAFSGALLPGIVFLSISRWGYVGGYLTLAALILFISLPLAWAWVPAKSPPLPVAGAAITPESRWAMLRSPKVLVLCVAGALNYAPVVAILSQMVPIAAAKGLSAAAGVGAVSLVGLAALGGALLSGLLVDRFWAPGVAFILNILPAAGCLLLLPDQVHAANLYAAALLIGLGQGAELDLVAYMVARYFGLRTYATIYGLSVLTIGIMASLGISAIGLLFDHFGNYDLAMTIAAGSFGLAAFTYLLMGRYPSASLDS</sequence>
<accession>A0A918UH72</accession>
<feature type="transmembrane region" description="Helical" evidence="4">
    <location>
        <begin position="327"/>
        <end position="351"/>
    </location>
</feature>
<feature type="transmembrane region" description="Helical" evidence="4">
    <location>
        <begin position="101"/>
        <end position="119"/>
    </location>
</feature>
<organism evidence="6 7">
    <name type="scientific">Novosphingobium colocasiae</name>
    <dbReference type="NCBI Taxonomy" id="1256513"/>
    <lineage>
        <taxon>Bacteria</taxon>
        <taxon>Pseudomonadati</taxon>
        <taxon>Pseudomonadota</taxon>
        <taxon>Alphaproteobacteria</taxon>
        <taxon>Sphingomonadales</taxon>
        <taxon>Sphingomonadaceae</taxon>
        <taxon>Novosphingobium</taxon>
    </lineage>
</organism>
<evidence type="ECO:0000313" key="7">
    <source>
        <dbReference type="Proteomes" id="UP000648075"/>
    </source>
</evidence>
<gene>
    <name evidence="6" type="ORF">GCM10011614_27830</name>
</gene>
<feature type="transmembrane region" description="Helical" evidence="4">
    <location>
        <begin position="189"/>
        <end position="211"/>
    </location>
</feature>
<evidence type="ECO:0000256" key="2">
    <source>
        <dbReference type="ARBA" id="ARBA00022989"/>
    </source>
</evidence>
<dbReference type="InterPro" id="IPR011701">
    <property type="entry name" value="MFS"/>
</dbReference>
<reference evidence="6" key="2">
    <citation type="submission" date="2020-09" db="EMBL/GenBank/DDBJ databases">
        <authorList>
            <person name="Sun Q."/>
            <person name="Kim S."/>
        </authorList>
    </citation>
    <scope>NUCLEOTIDE SEQUENCE</scope>
    <source>
        <strain evidence="6">KCTC 32255</strain>
    </source>
</reference>
<dbReference type="PROSITE" id="PS50850">
    <property type="entry name" value="MFS"/>
    <property type="match status" value="1"/>
</dbReference>
<dbReference type="InterPro" id="IPR020846">
    <property type="entry name" value="MFS_dom"/>
</dbReference>
<dbReference type="PANTHER" id="PTHR11360">
    <property type="entry name" value="MONOCARBOXYLATE TRANSPORTER"/>
    <property type="match status" value="1"/>
</dbReference>
<dbReference type="PANTHER" id="PTHR11360:SF290">
    <property type="entry name" value="MONOCARBOXYLATE MFS PERMEASE"/>
    <property type="match status" value="1"/>
</dbReference>
<evidence type="ECO:0000313" key="6">
    <source>
        <dbReference type="EMBL" id="GGZ11284.1"/>
    </source>
</evidence>
<feature type="transmembrane region" description="Helical" evidence="4">
    <location>
        <begin position="162"/>
        <end position="183"/>
    </location>
</feature>
<name>A0A918UH72_9SPHN</name>
<feature type="transmembrane region" description="Helical" evidence="4">
    <location>
        <begin position="70"/>
        <end position="89"/>
    </location>
</feature>
<dbReference type="AlphaFoldDB" id="A0A918UH72"/>
<feature type="transmembrane region" description="Helical" evidence="4">
    <location>
        <begin position="271"/>
        <end position="292"/>
    </location>
</feature>
<evidence type="ECO:0000256" key="3">
    <source>
        <dbReference type="ARBA" id="ARBA00023136"/>
    </source>
</evidence>
<feature type="domain" description="Major facilitator superfamily (MFS) profile" evidence="5">
    <location>
        <begin position="35"/>
        <end position="417"/>
    </location>
</feature>
<keyword evidence="7" id="KW-1185">Reference proteome</keyword>
<feature type="transmembrane region" description="Helical" evidence="4">
    <location>
        <begin position="37"/>
        <end position="58"/>
    </location>
</feature>
<keyword evidence="3 4" id="KW-0472">Membrane</keyword>
<evidence type="ECO:0000256" key="1">
    <source>
        <dbReference type="ARBA" id="ARBA00022692"/>
    </source>
</evidence>
<feature type="transmembrane region" description="Helical" evidence="4">
    <location>
        <begin position="125"/>
        <end position="150"/>
    </location>
</feature>
<dbReference type="GO" id="GO:0022857">
    <property type="term" value="F:transmembrane transporter activity"/>
    <property type="evidence" value="ECO:0007669"/>
    <property type="project" value="InterPro"/>
</dbReference>